<evidence type="ECO:0000256" key="2">
    <source>
        <dbReference type="SAM" id="Phobius"/>
    </source>
</evidence>
<dbReference type="Proteomes" id="UP001642484">
    <property type="component" value="Unassembled WGS sequence"/>
</dbReference>
<feature type="transmembrane region" description="Helical" evidence="2">
    <location>
        <begin position="649"/>
        <end position="667"/>
    </location>
</feature>
<feature type="transmembrane region" description="Helical" evidence="2">
    <location>
        <begin position="371"/>
        <end position="392"/>
    </location>
</feature>
<keyword evidence="2" id="KW-0812">Transmembrane</keyword>
<dbReference type="PANTHER" id="PTHR11328">
    <property type="entry name" value="MAJOR FACILITATOR SUPERFAMILY DOMAIN-CONTAINING PROTEIN"/>
    <property type="match status" value="1"/>
</dbReference>
<feature type="transmembrane region" description="Helical" evidence="2">
    <location>
        <begin position="511"/>
        <end position="535"/>
    </location>
</feature>
<dbReference type="EMBL" id="CAXAMN010027961">
    <property type="protein sequence ID" value="CAK9114147.1"/>
    <property type="molecule type" value="Genomic_DNA"/>
</dbReference>
<feature type="transmembrane region" description="Helical" evidence="2">
    <location>
        <begin position="428"/>
        <end position="448"/>
    </location>
</feature>
<feature type="transmembrane region" description="Helical" evidence="2">
    <location>
        <begin position="150"/>
        <end position="167"/>
    </location>
</feature>
<feature type="transmembrane region" description="Helical" evidence="2">
    <location>
        <begin position="619"/>
        <end position="637"/>
    </location>
</feature>
<feature type="transmembrane region" description="Helical" evidence="2">
    <location>
        <begin position="243"/>
        <end position="264"/>
    </location>
</feature>
<protein>
    <submittedName>
        <fullName evidence="3">Uncharacterized protein</fullName>
    </submittedName>
</protein>
<feature type="transmembrane region" description="Helical" evidence="2">
    <location>
        <begin position="71"/>
        <end position="90"/>
    </location>
</feature>
<evidence type="ECO:0000256" key="1">
    <source>
        <dbReference type="ARBA" id="ARBA00008335"/>
    </source>
</evidence>
<feature type="transmembrane region" description="Helical" evidence="2">
    <location>
        <begin position="404"/>
        <end position="422"/>
    </location>
</feature>
<dbReference type="Pfam" id="PF13347">
    <property type="entry name" value="MFS_2"/>
    <property type="match status" value="1"/>
</dbReference>
<organism evidence="3 4">
    <name type="scientific">Durusdinium trenchii</name>
    <dbReference type="NCBI Taxonomy" id="1381693"/>
    <lineage>
        <taxon>Eukaryota</taxon>
        <taxon>Sar</taxon>
        <taxon>Alveolata</taxon>
        <taxon>Dinophyceae</taxon>
        <taxon>Suessiales</taxon>
        <taxon>Symbiodiniaceae</taxon>
        <taxon>Durusdinium</taxon>
    </lineage>
</organism>
<feature type="transmembrane region" description="Helical" evidence="2">
    <location>
        <begin position="276"/>
        <end position="296"/>
    </location>
</feature>
<dbReference type="InterPro" id="IPR036259">
    <property type="entry name" value="MFS_trans_sf"/>
</dbReference>
<keyword evidence="2" id="KW-1133">Transmembrane helix</keyword>
<feature type="transmembrane region" description="Helical" evidence="2">
    <location>
        <begin position="316"/>
        <end position="334"/>
    </location>
</feature>
<sequence>MHGTTTCSFQNSKCQAAASTAQARLLCRVRVTWRNWRSWAKMHQRDEKENADVVSFKESHPMAAPDGRVSCRSKFVSTFPIFGFFALRYAKTGYMKKFYTDDYPRASLSVMSTFLILSTLLDLIIDPLVAIMTDSTRKIFGHDWGRRRPFLFVSSFIVTFSYAMAFSPPASFSAQAQQDAENWFAVNGSNAANAPVFNSVASAVWYGIFHITVKVFADAIFEIPHGALLVDLTQNGQERTSLWSWRELFVCLGILMGMVVPIIGESECASSPSTGCYSYLLIALAFGAIFTLSTLFLCWDVKERPSTNIPGQAEALVPGIVGCFSNYPFMILLVSDIVEGFGANLPLIVLPYVIDWVVGKTAATDLLGSPGMLFAACVVVHMVVRVPLTFAWKCAADRFGKYRTFVVYNIAYGCYMFLFLFVSEGSALLAVILSAFWGIAYAGHWLLYDLVSDVADYDELCTGQRREGQLTMARDLVPKICEIPADALPFMLMSYFQYNPDLPSQNQEVQWIIRGSISILPGLAGLLGTVALIFFNLRTKEQHEEITRGIQLHQDGYSAKDPLTGLLMPPIKVLADNSVEYDGSTIGKDEIYILNHFFASEIRWASDSQSVGKLKMKPLIHLLLSLILAVPGVLLTIEGWPALSAGDSSWAPVGIIFLGFAFIGSIFSGERVRQGFRAVGLVQVKDLEVMKAIHKSRGRLPGGTKVAPLRQGPALQSWRNICVFMRLALRHGDFGLLTPAKS</sequence>
<feature type="transmembrane region" description="Helical" evidence="2">
    <location>
        <begin position="476"/>
        <end position="496"/>
    </location>
</feature>
<comment type="caution">
    <text evidence="3">The sequence shown here is derived from an EMBL/GenBank/DDBJ whole genome shotgun (WGS) entry which is preliminary data.</text>
</comment>
<evidence type="ECO:0000313" key="3">
    <source>
        <dbReference type="EMBL" id="CAK9114147.1"/>
    </source>
</evidence>
<gene>
    <name evidence="3" type="ORF">CCMP2556_LOCUS52794</name>
</gene>
<proteinExistence type="inferred from homology"/>
<dbReference type="PANTHER" id="PTHR11328:SF24">
    <property type="entry name" value="MAJOR FACILITATOR SUPERFAMILY (MFS) PROFILE DOMAIN-CONTAINING PROTEIN"/>
    <property type="match status" value="1"/>
</dbReference>
<reference evidence="3 4" key="1">
    <citation type="submission" date="2024-02" db="EMBL/GenBank/DDBJ databases">
        <authorList>
            <person name="Chen Y."/>
            <person name="Shah S."/>
            <person name="Dougan E. K."/>
            <person name="Thang M."/>
            <person name="Chan C."/>
        </authorList>
    </citation>
    <scope>NUCLEOTIDE SEQUENCE [LARGE SCALE GENOMIC DNA]</scope>
</reference>
<dbReference type="InterPro" id="IPR039672">
    <property type="entry name" value="MFS_2"/>
</dbReference>
<feature type="transmembrane region" description="Helical" evidence="2">
    <location>
        <begin position="110"/>
        <end position="129"/>
    </location>
</feature>
<keyword evidence="2" id="KW-0472">Membrane</keyword>
<keyword evidence="4" id="KW-1185">Reference proteome</keyword>
<dbReference type="SUPFAM" id="SSF103473">
    <property type="entry name" value="MFS general substrate transporter"/>
    <property type="match status" value="1"/>
</dbReference>
<evidence type="ECO:0000313" key="4">
    <source>
        <dbReference type="Proteomes" id="UP001642484"/>
    </source>
</evidence>
<accession>A0ABP0SP18</accession>
<name>A0ABP0SP18_9DINO</name>
<comment type="similarity">
    <text evidence="1">Belongs to the major facilitator superfamily.</text>
</comment>